<feature type="compositionally biased region" description="Basic and acidic residues" evidence="1">
    <location>
        <begin position="427"/>
        <end position="451"/>
    </location>
</feature>
<name>A0A8H6DSB8_COCSA</name>
<evidence type="ECO:0000313" key="2">
    <source>
        <dbReference type="EMBL" id="KAF5846018.1"/>
    </source>
</evidence>
<feature type="compositionally biased region" description="Low complexity" evidence="1">
    <location>
        <begin position="224"/>
        <end position="247"/>
    </location>
</feature>
<reference evidence="2" key="1">
    <citation type="submission" date="2019-11" db="EMBL/GenBank/DDBJ databases">
        <title>Bipolaris sorokiniana Genome sequencing.</title>
        <authorList>
            <person name="Wang H."/>
        </authorList>
    </citation>
    <scope>NUCLEOTIDE SEQUENCE</scope>
</reference>
<feature type="region of interest" description="Disordered" evidence="1">
    <location>
        <begin position="333"/>
        <end position="354"/>
    </location>
</feature>
<dbReference type="AlphaFoldDB" id="A0A8H6DSB8"/>
<gene>
    <name evidence="2" type="ORF">GGP41_008482</name>
</gene>
<feature type="compositionally biased region" description="Polar residues" evidence="1">
    <location>
        <begin position="23"/>
        <end position="42"/>
    </location>
</feature>
<feature type="compositionally biased region" description="Basic and acidic residues" evidence="1">
    <location>
        <begin position="371"/>
        <end position="383"/>
    </location>
</feature>
<organism evidence="2 3">
    <name type="scientific">Cochliobolus sativus</name>
    <name type="common">Common root rot and spot blotch fungus</name>
    <name type="synonym">Bipolaris sorokiniana</name>
    <dbReference type="NCBI Taxonomy" id="45130"/>
    <lineage>
        <taxon>Eukaryota</taxon>
        <taxon>Fungi</taxon>
        <taxon>Dikarya</taxon>
        <taxon>Ascomycota</taxon>
        <taxon>Pezizomycotina</taxon>
        <taxon>Dothideomycetes</taxon>
        <taxon>Pleosporomycetidae</taxon>
        <taxon>Pleosporales</taxon>
        <taxon>Pleosporineae</taxon>
        <taxon>Pleosporaceae</taxon>
        <taxon>Bipolaris</taxon>
    </lineage>
</organism>
<feature type="compositionally biased region" description="Basic and acidic residues" evidence="1">
    <location>
        <begin position="340"/>
        <end position="350"/>
    </location>
</feature>
<feature type="region of interest" description="Disordered" evidence="1">
    <location>
        <begin position="184"/>
        <end position="247"/>
    </location>
</feature>
<evidence type="ECO:0000313" key="3">
    <source>
        <dbReference type="Proteomes" id="UP000624244"/>
    </source>
</evidence>
<accession>A0A8H6DSB8</accession>
<protein>
    <submittedName>
        <fullName evidence="2">Uncharacterized protein</fullName>
    </submittedName>
</protein>
<dbReference type="EMBL" id="WNKQ01000017">
    <property type="protein sequence ID" value="KAF5846018.1"/>
    <property type="molecule type" value="Genomic_DNA"/>
</dbReference>
<proteinExistence type="predicted"/>
<sequence length="649" mass="71068">MTDPRPVSTDMAVLLHEDELLSPTPSDATPMGTSQLPRSISTHKPLPSPPIVQVSNPNSPPKAQRTLIDAQSESSIRCKWPVLHPENVSPCSNLLAQDSYDGAGDDRSIRLKPLSWHASDANATAHTGTGPILRISADADDFILGTGDDVPEVPPIPAVFTKRLQQTRSFSNLRARLAEATESKALLSNAPPTPTANPVRTLRSLTPVVKISPIRSMQPARKVSPASHSPMSSSPLARPSASSNSGDRIVATTADTTARTTNQSDHHMKLTGSVSKPRIVVSNPTAPPEMFESTEARQEFLASLSGYTQLPDDEPVLDMKKTRIRKTIASIMNSKSSPNLRDHSGNDTKSWKMNPFNKSSLSLYNTAQSHDTVRNPDSGRLRTAETVTSETEEGSLSHDTPQQRQPYQSDEHLMGLSVTPSAPQDTSLDKQDHGMSEKKTKAQRSIRDIFSRGRSRTRPKEPMPTTKQDFLSVTSSSLNKAMRDTKSHSMINLAVPTESRPQTAPAPKQKKKDTGKNPPIPLSAGLKLKSTCASPDRKLVPDERESTRTLIEDMIERLDTQPRDSKERLRIVEMAECVISAALNAKNCEDCAEEAKKNARNAEMHLDLAGMELQRLYSLVENADLDTEVVSGIKRLGRRFRAGGKPDWL</sequence>
<evidence type="ECO:0000256" key="1">
    <source>
        <dbReference type="SAM" id="MobiDB-lite"/>
    </source>
</evidence>
<feature type="region of interest" description="Disordered" evidence="1">
    <location>
        <begin position="367"/>
        <end position="471"/>
    </location>
</feature>
<dbReference type="Proteomes" id="UP000624244">
    <property type="component" value="Unassembled WGS sequence"/>
</dbReference>
<comment type="caution">
    <text evidence="2">The sequence shown here is derived from an EMBL/GenBank/DDBJ whole genome shotgun (WGS) entry which is preliminary data.</text>
</comment>
<feature type="compositionally biased region" description="Polar residues" evidence="1">
    <location>
        <begin position="397"/>
        <end position="408"/>
    </location>
</feature>
<feature type="region of interest" description="Disordered" evidence="1">
    <location>
        <begin position="484"/>
        <end position="527"/>
    </location>
</feature>
<feature type="region of interest" description="Disordered" evidence="1">
    <location>
        <begin position="18"/>
        <end position="65"/>
    </location>
</feature>